<dbReference type="Gene3D" id="3.80.10.10">
    <property type="entry name" value="Ribonuclease Inhibitor"/>
    <property type="match status" value="1"/>
</dbReference>
<dbReference type="Pfam" id="PF02368">
    <property type="entry name" value="Big_2"/>
    <property type="match status" value="1"/>
</dbReference>
<dbReference type="InterPro" id="IPR032675">
    <property type="entry name" value="LRR_dom_sf"/>
</dbReference>
<dbReference type="PANTHER" id="PTHR45661:SF3">
    <property type="entry name" value="IG-LIKE DOMAIN-CONTAINING PROTEIN"/>
    <property type="match status" value="1"/>
</dbReference>
<accession>A0A702LDY9</accession>
<dbReference type="Gene3D" id="2.60.40.1080">
    <property type="match status" value="1"/>
</dbReference>
<dbReference type="EMBL" id="DAAMJT010000004">
    <property type="protein sequence ID" value="HAC6950950.1"/>
    <property type="molecule type" value="Genomic_DNA"/>
</dbReference>
<dbReference type="Pfam" id="PF09684">
    <property type="entry name" value="Tail_P2_I"/>
    <property type="match status" value="1"/>
</dbReference>
<comment type="caution">
    <text evidence="2">The sequence shown here is derived from an EMBL/GenBank/DDBJ whole genome shotgun (WGS) entry which is preliminary data.</text>
</comment>
<gene>
    <name evidence="2" type="ORF">G0D74_04345</name>
</gene>
<evidence type="ECO:0000259" key="1">
    <source>
        <dbReference type="Pfam" id="PF02368"/>
    </source>
</evidence>
<dbReference type="PANTHER" id="PTHR45661">
    <property type="entry name" value="SURFACE ANTIGEN"/>
    <property type="match status" value="1"/>
</dbReference>
<feature type="domain" description="BIG2" evidence="1">
    <location>
        <begin position="185"/>
        <end position="244"/>
    </location>
</feature>
<reference evidence="2" key="1">
    <citation type="journal article" date="2018" name="Genome Biol.">
        <title>SKESA: strategic k-mer extension for scrupulous assemblies.</title>
        <authorList>
            <person name="Souvorov A."/>
            <person name="Agarwala R."/>
            <person name="Lipman D.J."/>
        </authorList>
    </citation>
    <scope>NUCLEOTIDE SEQUENCE</scope>
    <source>
        <strain evidence="2">12-2127</strain>
    </source>
</reference>
<dbReference type="InterPro" id="IPR053139">
    <property type="entry name" value="Surface_bspA-like"/>
</dbReference>
<protein>
    <submittedName>
        <fullName evidence="2">Phage tail protein I</fullName>
    </submittedName>
</protein>
<dbReference type="InterPro" id="IPR008964">
    <property type="entry name" value="Invasin/intimin_cell_adhesion"/>
</dbReference>
<dbReference type="InterPro" id="IPR003343">
    <property type="entry name" value="Big_2"/>
</dbReference>
<name>A0A702LDY9_SALER</name>
<dbReference type="InterPro" id="IPR006521">
    <property type="entry name" value="Tail_protein_I"/>
</dbReference>
<proteinExistence type="predicted"/>
<dbReference type="NCBIfam" id="TIGR01634">
    <property type="entry name" value="tail_P2_I"/>
    <property type="match status" value="1"/>
</dbReference>
<reference evidence="2" key="2">
    <citation type="submission" date="2018-07" db="EMBL/GenBank/DDBJ databases">
        <authorList>
            <consortium name="NCBI Pathogen Detection Project"/>
        </authorList>
    </citation>
    <scope>NUCLEOTIDE SEQUENCE</scope>
    <source>
        <strain evidence="2">12-2127</strain>
    </source>
</reference>
<evidence type="ECO:0000313" key="2">
    <source>
        <dbReference type="EMBL" id="HAC6950950.1"/>
    </source>
</evidence>
<dbReference type="AlphaFoldDB" id="A0A702LDY9"/>
<dbReference type="SUPFAM" id="SSF49373">
    <property type="entry name" value="Invasin/intimin cell-adhesion fragments"/>
    <property type="match status" value="1"/>
</dbReference>
<organism evidence="2">
    <name type="scientific">Salmonella enterica subsp. salamae</name>
    <dbReference type="NCBI Taxonomy" id="59202"/>
    <lineage>
        <taxon>Bacteria</taxon>
        <taxon>Pseudomonadati</taxon>
        <taxon>Pseudomonadota</taxon>
        <taxon>Gammaproteobacteria</taxon>
        <taxon>Enterobacterales</taxon>
        <taxon>Enterobacteriaceae</taxon>
        <taxon>Salmonella</taxon>
    </lineage>
</organism>
<sequence>MSDKIQSILPPTASPAERAVDVTGGELLAQTPVHLVRDVKNADACPVALLPWLAWERSVDTWNDDWTEAEKRAAIKRAPYIHRHRGTKAALTTSLTDSPFRSQIIEWFEQEPPGKPYTFRLNVEQKDLPVLMSDHQDLKHAVLRAKNLRSWFSIHVYGRETGLAYAAGYLAATEILRARVMPSQIVLTPSTLSLAPGDTGTVQVTVLPSIAEDKSFTVSVSDVSVAAVSIEGTELRVTGRKTGACSLLVETVNGVRAELSIRVVAMAECVVRFDSADKALFFVDEQENDFTIDYGDGVDSRDYTRNGKRILTMRTFDAGTELTLRVKNSETVTFYNASHTGNRLLEIIWLSGTRTSMAEFAKNQSSLRKIHPGAFDGLPEVTTFTGAFANCTGLKDLPDGLFAKTVKVESFGEAFACAGLQTLPPGMFAGLVRASDFYRVFIRCPLVALPEGLFAGTAGQNFEDAFYDCSKLTALPDRLFDMHLSDTQKVILKGTFRECTGLAVIPPELFSSVRPNINSLNATFYGCTALLSVPDRLCAGMVRCGDIRQTFYGCRGLESVGNEVFAGMVSLVTNAVSVFQGCVQLGAAGERLFADCTALTGVSSLFSGCTALKTLGGGLFAGNVALERGSTLFSGAGLDRLPDDTFAGCVGLKNISEMFSGFSRLTEIQAALFADCPVLHAERTFQGCTSLRRVAPDFIRPGQSASSLLWMFHSCSSLEMDINDIFTQTFPPGCNLAYTFYNCKKVTGSKSAFLAKFPSPSSTASVFYGCSSLTV</sequence>